<keyword evidence="1" id="KW-0812">Transmembrane</keyword>
<dbReference type="OrthoDB" id="9788327at2"/>
<dbReference type="SUPFAM" id="SSF54001">
    <property type="entry name" value="Cysteine proteinases"/>
    <property type="match status" value="1"/>
</dbReference>
<evidence type="ECO:0000259" key="2">
    <source>
        <dbReference type="Pfam" id="PF01841"/>
    </source>
</evidence>
<dbReference type="EMBL" id="FOHN01000008">
    <property type="protein sequence ID" value="SET08080.1"/>
    <property type="molecule type" value="Genomic_DNA"/>
</dbReference>
<reference evidence="3 4" key="1">
    <citation type="submission" date="2016-10" db="EMBL/GenBank/DDBJ databases">
        <authorList>
            <person name="de Groot N.N."/>
        </authorList>
    </citation>
    <scope>NUCLEOTIDE SEQUENCE [LARGE SCALE GENOMIC DNA]</scope>
    <source>
        <strain evidence="3 4">DSM 1801</strain>
    </source>
</reference>
<keyword evidence="1" id="KW-1133">Transmembrane helix</keyword>
<sequence length="382" mass="43808">MKCDYEKKENYKQGMGKKMKKVIKGILAVVLSGCLIGSLSINMLSFRDNQTQNDKVNRYISDQLAKQAEEAKKEKTYEEDGFKVGDEYEIRSTKAISDAYINNDESKLTDEEKKTLNMAKAIMKKVLKDNMTVYQKEEAIYNWMFKNIKCGSGSVVSMPSSLGNNYTPFGVLTGKNAVCVGYATTFRMFMHMLGLECHVVHNEYHSWDLVKLDDGEWYHTDIYTDVSSNSQYRNFNMTDAMARDGHEWDASCLPVAEGLNYSYPVQHNEKLKTVYDVPQKIKKMLDKKKKSGYYSFKSLTKKELQAADIIVRQVKQALEMLGGFDSYDVSGSWYDGKDGTYILGIYISNYDEEEETNFDPKMNKKVTEEINKAFDVKLDPLN</sequence>
<proteinExistence type="predicted"/>
<dbReference type="AlphaFoldDB" id="A0A1I0BP51"/>
<name>A0A1I0BP51_9FIRM</name>
<dbReference type="Pfam" id="PF01841">
    <property type="entry name" value="Transglut_core"/>
    <property type="match status" value="1"/>
</dbReference>
<dbReference type="InterPro" id="IPR002931">
    <property type="entry name" value="Transglutaminase-like"/>
</dbReference>
<evidence type="ECO:0000313" key="4">
    <source>
        <dbReference type="Proteomes" id="UP000199800"/>
    </source>
</evidence>
<keyword evidence="4" id="KW-1185">Reference proteome</keyword>
<accession>A0A1I0BP51</accession>
<protein>
    <submittedName>
        <fullName evidence="3">Transglutaminase-like superfamily protein</fullName>
    </submittedName>
</protein>
<keyword evidence="1" id="KW-0472">Membrane</keyword>
<evidence type="ECO:0000256" key="1">
    <source>
        <dbReference type="SAM" id="Phobius"/>
    </source>
</evidence>
<organism evidence="3 4">
    <name type="scientific">[Clostridium] polysaccharolyticum</name>
    <dbReference type="NCBI Taxonomy" id="29364"/>
    <lineage>
        <taxon>Bacteria</taxon>
        <taxon>Bacillati</taxon>
        <taxon>Bacillota</taxon>
        <taxon>Clostridia</taxon>
        <taxon>Lachnospirales</taxon>
        <taxon>Lachnospiraceae</taxon>
    </lineage>
</organism>
<feature type="transmembrane region" description="Helical" evidence="1">
    <location>
        <begin position="21"/>
        <end position="44"/>
    </location>
</feature>
<dbReference type="Proteomes" id="UP000199800">
    <property type="component" value="Unassembled WGS sequence"/>
</dbReference>
<dbReference type="STRING" id="29364.SAMN04487772_10817"/>
<gene>
    <name evidence="3" type="ORF">SAMN04487772_10817</name>
</gene>
<dbReference type="InterPro" id="IPR038765">
    <property type="entry name" value="Papain-like_cys_pep_sf"/>
</dbReference>
<dbReference type="Gene3D" id="3.10.620.30">
    <property type="match status" value="1"/>
</dbReference>
<evidence type="ECO:0000313" key="3">
    <source>
        <dbReference type="EMBL" id="SET08080.1"/>
    </source>
</evidence>
<feature type="domain" description="Transglutaminase-like" evidence="2">
    <location>
        <begin position="122"/>
        <end position="221"/>
    </location>
</feature>